<dbReference type="Proteomes" id="UP000004994">
    <property type="component" value="Chromosome 12"/>
</dbReference>
<accession>K4DGF7</accession>
<dbReference type="HOGENOM" id="CLU_1112914_0_0_1"/>
<dbReference type="EnsemblPlants" id="Solyc12g077350.1.1">
    <property type="protein sequence ID" value="Solyc12g077350.1.1"/>
    <property type="gene ID" value="Solyc12g077350.1"/>
</dbReference>
<dbReference type="InParanoid" id="K4DGF7"/>
<protein>
    <submittedName>
        <fullName evidence="1">Uncharacterized protein</fullName>
    </submittedName>
</protein>
<sequence>MVDIISKGVHSYNMTCAYLESVIGKCNAGSATTHTHRSWRVCISWVTFALANVKQCQPRHVHFLQVKLANGKKQYPRPARLYRGVTDIYCGLPASVKACANLLVIVSVDYPCCPWPTRSGLLAWVIICPHCLWSTYTVNDIQLHPRPARTLVKCVHRNVTSGMENHQPRHAHTDVFCADISSNVGQGLAIACTHRSWRVCISWVTFALANVKQCQPRHVRFLQVKLANGKKQYPSPACLYHSASTFTRRH</sequence>
<evidence type="ECO:0000313" key="2">
    <source>
        <dbReference type="Proteomes" id="UP000004994"/>
    </source>
</evidence>
<keyword evidence="2" id="KW-1185">Reference proteome</keyword>
<name>K4DGF7_SOLLC</name>
<organism evidence="1">
    <name type="scientific">Solanum lycopersicum</name>
    <name type="common">Tomato</name>
    <name type="synonym">Lycopersicon esculentum</name>
    <dbReference type="NCBI Taxonomy" id="4081"/>
    <lineage>
        <taxon>Eukaryota</taxon>
        <taxon>Viridiplantae</taxon>
        <taxon>Streptophyta</taxon>
        <taxon>Embryophyta</taxon>
        <taxon>Tracheophyta</taxon>
        <taxon>Spermatophyta</taxon>
        <taxon>Magnoliopsida</taxon>
        <taxon>eudicotyledons</taxon>
        <taxon>Gunneridae</taxon>
        <taxon>Pentapetalae</taxon>
        <taxon>asterids</taxon>
        <taxon>lamiids</taxon>
        <taxon>Solanales</taxon>
        <taxon>Solanaceae</taxon>
        <taxon>Solanoideae</taxon>
        <taxon>Solaneae</taxon>
        <taxon>Solanum</taxon>
        <taxon>Solanum subgen. Lycopersicon</taxon>
    </lineage>
</organism>
<dbReference type="PaxDb" id="4081-Solyc12g077350.1.1"/>
<dbReference type="AlphaFoldDB" id="K4DGF7"/>
<reference evidence="1" key="2">
    <citation type="submission" date="2015-06" db="UniProtKB">
        <authorList>
            <consortium name="EnsemblPlants"/>
        </authorList>
    </citation>
    <scope>IDENTIFICATION</scope>
    <source>
        <strain evidence="1">cv. Heinz 1706</strain>
    </source>
</reference>
<dbReference type="Gramene" id="Solyc12g077350.1.1">
    <property type="protein sequence ID" value="Solyc12g077350.1.1"/>
    <property type="gene ID" value="Solyc12g077350.1"/>
</dbReference>
<proteinExistence type="predicted"/>
<reference evidence="1" key="1">
    <citation type="journal article" date="2012" name="Nature">
        <title>The tomato genome sequence provides insights into fleshy fruit evolution.</title>
        <authorList>
            <consortium name="Tomato Genome Consortium"/>
        </authorList>
    </citation>
    <scope>NUCLEOTIDE SEQUENCE [LARGE SCALE GENOMIC DNA]</scope>
    <source>
        <strain evidence="1">cv. Heinz 1706</strain>
    </source>
</reference>
<evidence type="ECO:0000313" key="1">
    <source>
        <dbReference type="EnsemblPlants" id="Solyc12g077350.1.1"/>
    </source>
</evidence>